<evidence type="ECO:0000313" key="2">
    <source>
        <dbReference type="Proteomes" id="UP001523369"/>
    </source>
</evidence>
<name>A0ABT1E237_9ACTN</name>
<keyword evidence="2" id="KW-1185">Reference proteome</keyword>
<gene>
    <name evidence="1" type="ORF">M1L60_42125</name>
</gene>
<sequence>MVCCCGLPFAWFQWPSARQYPVSAALPESFADLKLRDTEQAGPNGFAGVYRDARGKRVTVIGETGFRLTPGSDVRGRLDQATSEYSLKNVQTFDLGETGAHQSCGVGRDNGTSVVVCAWADHGSLATVLLTRRSVTDSADLVARLREEVLSPG</sequence>
<comment type="caution">
    <text evidence="1">The sequence shown here is derived from an EMBL/GenBank/DDBJ whole genome shotgun (WGS) entry which is preliminary data.</text>
</comment>
<protein>
    <submittedName>
        <fullName evidence="1">Uncharacterized protein</fullName>
    </submittedName>
</protein>
<organism evidence="1 2">
    <name type="scientific">Paractinoplanes aksuensis</name>
    <dbReference type="NCBI Taxonomy" id="2939490"/>
    <lineage>
        <taxon>Bacteria</taxon>
        <taxon>Bacillati</taxon>
        <taxon>Actinomycetota</taxon>
        <taxon>Actinomycetes</taxon>
        <taxon>Micromonosporales</taxon>
        <taxon>Micromonosporaceae</taxon>
        <taxon>Paractinoplanes</taxon>
    </lineage>
</organism>
<reference evidence="1 2" key="1">
    <citation type="submission" date="2022-06" db="EMBL/GenBank/DDBJ databases">
        <title>New Species of the Genus Actinoplanes, ActinopZanes ferrugineus.</title>
        <authorList>
            <person name="Ding P."/>
        </authorList>
    </citation>
    <scope>NUCLEOTIDE SEQUENCE [LARGE SCALE GENOMIC DNA]</scope>
    <source>
        <strain evidence="1 2">TRM88003</strain>
    </source>
</reference>
<proteinExistence type="predicted"/>
<evidence type="ECO:0000313" key="1">
    <source>
        <dbReference type="EMBL" id="MCO8277194.1"/>
    </source>
</evidence>
<dbReference type="EMBL" id="JAMYJR010000055">
    <property type="protein sequence ID" value="MCO8277194.1"/>
    <property type="molecule type" value="Genomic_DNA"/>
</dbReference>
<accession>A0ABT1E237</accession>
<dbReference type="Proteomes" id="UP001523369">
    <property type="component" value="Unassembled WGS sequence"/>
</dbReference>